<evidence type="ECO:0008006" key="5">
    <source>
        <dbReference type="Google" id="ProtNLM"/>
    </source>
</evidence>
<keyword evidence="2" id="KW-0812">Transmembrane</keyword>
<feature type="coiled-coil region" evidence="1">
    <location>
        <begin position="33"/>
        <end position="60"/>
    </location>
</feature>
<evidence type="ECO:0000313" key="3">
    <source>
        <dbReference type="EMBL" id="OGE74131.1"/>
    </source>
</evidence>
<dbReference type="InterPro" id="IPR007060">
    <property type="entry name" value="FtsL/DivIC"/>
</dbReference>
<reference evidence="3 4" key="1">
    <citation type="journal article" date="2016" name="Nat. Commun.">
        <title>Thousands of microbial genomes shed light on interconnected biogeochemical processes in an aquifer system.</title>
        <authorList>
            <person name="Anantharaman K."/>
            <person name="Brown C.T."/>
            <person name="Hug L.A."/>
            <person name="Sharon I."/>
            <person name="Castelle C.J."/>
            <person name="Probst A.J."/>
            <person name="Thomas B.C."/>
            <person name="Singh A."/>
            <person name="Wilkins M.J."/>
            <person name="Karaoz U."/>
            <person name="Brodie E.L."/>
            <person name="Williams K.H."/>
            <person name="Hubbard S.S."/>
            <person name="Banfield J.F."/>
        </authorList>
    </citation>
    <scope>NUCLEOTIDE SEQUENCE [LARGE SCALE GENOMIC DNA]</scope>
</reference>
<evidence type="ECO:0000256" key="1">
    <source>
        <dbReference type="SAM" id="Coils"/>
    </source>
</evidence>
<gene>
    <name evidence="3" type="ORF">A2717_01095</name>
</gene>
<protein>
    <recommendedName>
        <fullName evidence="5">Septum formation initiator</fullName>
    </recommendedName>
</protein>
<evidence type="ECO:0000256" key="2">
    <source>
        <dbReference type="SAM" id="Phobius"/>
    </source>
</evidence>
<dbReference type="EMBL" id="MFEH01000001">
    <property type="protein sequence ID" value="OGE74131.1"/>
    <property type="molecule type" value="Genomic_DNA"/>
</dbReference>
<keyword evidence="2" id="KW-0472">Membrane</keyword>
<sequence>MLKSFLLSKFATLVLFIGLAFIIIATARILVQKRTIDREVARIEAQMARMSNENEELSSLIQYLNTPEYKEKEAREKLNLAKEGEHVVVLPSSDEEVSGTTIVPSKSSNAKLWFNYFFNAQ</sequence>
<keyword evidence="2" id="KW-1133">Transmembrane helix</keyword>
<accession>A0A1F5N8V5</accession>
<dbReference type="AlphaFoldDB" id="A0A1F5N8V5"/>
<name>A0A1F5N8V5_9BACT</name>
<dbReference type="Proteomes" id="UP000177610">
    <property type="component" value="Unassembled WGS sequence"/>
</dbReference>
<comment type="caution">
    <text evidence="3">The sequence shown here is derived from an EMBL/GenBank/DDBJ whole genome shotgun (WGS) entry which is preliminary data.</text>
</comment>
<dbReference type="Pfam" id="PF04977">
    <property type="entry name" value="DivIC"/>
    <property type="match status" value="1"/>
</dbReference>
<keyword evidence="1" id="KW-0175">Coiled coil</keyword>
<organism evidence="3 4">
    <name type="scientific">Candidatus Doudnabacteria bacterium RIFCSPHIGHO2_01_FULL_41_86</name>
    <dbReference type="NCBI Taxonomy" id="1817821"/>
    <lineage>
        <taxon>Bacteria</taxon>
        <taxon>Candidatus Doudnaibacteriota</taxon>
    </lineage>
</organism>
<evidence type="ECO:0000313" key="4">
    <source>
        <dbReference type="Proteomes" id="UP000177610"/>
    </source>
</evidence>
<dbReference type="STRING" id="1817821.A2717_01095"/>
<feature type="transmembrane region" description="Helical" evidence="2">
    <location>
        <begin position="6"/>
        <end position="31"/>
    </location>
</feature>
<proteinExistence type="predicted"/>